<evidence type="ECO:0000256" key="2">
    <source>
        <dbReference type="ARBA" id="ARBA00023125"/>
    </source>
</evidence>
<keyword evidence="2 4" id="KW-0238">DNA-binding</keyword>
<dbReference type="PANTHER" id="PTHR30055">
    <property type="entry name" value="HTH-TYPE TRANSCRIPTIONAL REGULATOR RUTR"/>
    <property type="match status" value="1"/>
</dbReference>
<dbReference type="InterPro" id="IPR009057">
    <property type="entry name" value="Homeodomain-like_sf"/>
</dbReference>
<dbReference type="STRING" id="68170.GCA_000974445_09306"/>
<feature type="domain" description="HTH tetR-type" evidence="5">
    <location>
        <begin position="6"/>
        <end position="66"/>
    </location>
</feature>
<protein>
    <submittedName>
        <fullName evidence="6">TetR family transcriptional regulator</fullName>
    </submittedName>
</protein>
<dbReference type="SUPFAM" id="SSF46689">
    <property type="entry name" value="Homeodomain-like"/>
    <property type="match status" value="1"/>
</dbReference>
<dbReference type="EMBL" id="JYJG01000289">
    <property type="protein sequence ID" value="KJK43513.1"/>
    <property type="molecule type" value="Genomic_DNA"/>
</dbReference>
<dbReference type="Proteomes" id="UP000033393">
    <property type="component" value="Unassembled WGS sequence"/>
</dbReference>
<evidence type="ECO:0000313" key="7">
    <source>
        <dbReference type="Proteomes" id="UP000033393"/>
    </source>
</evidence>
<gene>
    <name evidence="6" type="ORF">UK23_32960</name>
</gene>
<evidence type="ECO:0000259" key="5">
    <source>
        <dbReference type="PROSITE" id="PS50977"/>
    </source>
</evidence>
<feature type="DNA-binding region" description="H-T-H motif" evidence="4">
    <location>
        <begin position="29"/>
        <end position="48"/>
    </location>
</feature>
<organism evidence="6 7">
    <name type="scientific">Lentzea aerocolonigenes</name>
    <name type="common">Lechevalieria aerocolonigenes</name>
    <name type="synonym">Saccharothrix aerocolonigenes</name>
    <dbReference type="NCBI Taxonomy" id="68170"/>
    <lineage>
        <taxon>Bacteria</taxon>
        <taxon>Bacillati</taxon>
        <taxon>Actinomycetota</taxon>
        <taxon>Actinomycetes</taxon>
        <taxon>Pseudonocardiales</taxon>
        <taxon>Pseudonocardiaceae</taxon>
        <taxon>Lentzea</taxon>
    </lineage>
</organism>
<dbReference type="Gene3D" id="1.10.357.10">
    <property type="entry name" value="Tetracycline Repressor, domain 2"/>
    <property type="match status" value="1"/>
</dbReference>
<evidence type="ECO:0000313" key="6">
    <source>
        <dbReference type="EMBL" id="KJK43513.1"/>
    </source>
</evidence>
<dbReference type="PATRIC" id="fig|68170.10.peg.8576"/>
<evidence type="ECO:0000256" key="3">
    <source>
        <dbReference type="ARBA" id="ARBA00023163"/>
    </source>
</evidence>
<name>A0A0F0GQ17_LENAE</name>
<reference evidence="6 7" key="1">
    <citation type="submission" date="2015-02" db="EMBL/GenBank/DDBJ databases">
        <authorList>
            <person name="Ju K.-S."/>
            <person name="Doroghazi J.R."/>
            <person name="Metcalf W."/>
        </authorList>
    </citation>
    <scope>NUCLEOTIDE SEQUENCE [LARGE SCALE GENOMIC DNA]</scope>
    <source>
        <strain evidence="6 7">NRRL B-16140</strain>
    </source>
</reference>
<dbReference type="InterPro" id="IPR050109">
    <property type="entry name" value="HTH-type_TetR-like_transc_reg"/>
</dbReference>
<comment type="caution">
    <text evidence="6">The sequence shown here is derived from an EMBL/GenBank/DDBJ whole genome shotgun (WGS) entry which is preliminary data.</text>
</comment>
<dbReference type="AlphaFoldDB" id="A0A0F0GQ17"/>
<keyword evidence="7" id="KW-1185">Reference proteome</keyword>
<dbReference type="PANTHER" id="PTHR30055:SF238">
    <property type="entry name" value="MYCOFACTOCIN BIOSYNTHESIS TRANSCRIPTIONAL REGULATOR MFTR-RELATED"/>
    <property type="match status" value="1"/>
</dbReference>
<proteinExistence type="predicted"/>
<dbReference type="OrthoDB" id="4746440at2"/>
<evidence type="ECO:0000256" key="4">
    <source>
        <dbReference type="PROSITE-ProRule" id="PRU00335"/>
    </source>
</evidence>
<dbReference type="PROSITE" id="PS50977">
    <property type="entry name" value="HTH_TETR_2"/>
    <property type="match status" value="1"/>
</dbReference>
<dbReference type="Pfam" id="PF00440">
    <property type="entry name" value="TetR_N"/>
    <property type="match status" value="1"/>
</dbReference>
<dbReference type="PRINTS" id="PR00455">
    <property type="entry name" value="HTHTETR"/>
</dbReference>
<dbReference type="GO" id="GO:0003700">
    <property type="term" value="F:DNA-binding transcription factor activity"/>
    <property type="evidence" value="ECO:0007669"/>
    <property type="project" value="TreeGrafter"/>
</dbReference>
<sequence length="191" mass="20824">MGRWEPDARDRLVRAALDLFDEQGYENTAVAQIAERAGLTKSTYFRHFKDKREVLFGGQDELVELLVEGIAGTPEPAGALRAVEGALVAIAVTFSEERRANGPRRLAVIAANDELRERNAMKMAGFSNVMQEALRQRGVPELDAAVAAELGTVALRVAYDRWLEAGGDFAEVARRALEEVRLAAAALEGAE</sequence>
<keyword evidence="1" id="KW-0805">Transcription regulation</keyword>
<evidence type="ECO:0000256" key="1">
    <source>
        <dbReference type="ARBA" id="ARBA00023015"/>
    </source>
</evidence>
<dbReference type="InterPro" id="IPR001647">
    <property type="entry name" value="HTH_TetR"/>
</dbReference>
<dbReference type="RefSeq" id="WP_045315625.1">
    <property type="nucleotide sequence ID" value="NZ_JYJG01000289.1"/>
</dbReference>
<dbReference type="GO" id="GO:0000976">
    <property type="term" value="F:transcription cis-regulatory region binding"/>
    <property type="evidence" value="ECO:0007669"/>
    <property type="project" value="TreeGrafter"/>
</dbReference>
<accession>A0A0F0GQ17</accession>
<keyword evidence="3" id="KW-0804">Transcription</keyword>